<comment type="caution">
    <text evidence="3">The sequence shown here is derived from an EMBL/GenBank/DDBJ whole genome shotgun (WGS) entry which is preliminary data.</text>
</comment>
<dbReference type="PANTHER" id="PTHR23150:SF19">
    <property type="entry name" value="FORMYLGLYCINE-GENERATING ENZYME"/>
    <property type="match status" value="1"/>
</dbReference>
<dbReference type="InterPro" id="IPR051043">
    <property type="entry name" value="Sulfatase_Mod_Factor_Kinase"/>
</dbReference>
<feature type="signal peptide" evidence="1">
    <location>
        <begin position="1"/>
        <end position="19"/>
    </location>
</feature>
<accession>A0A9D9I4P8</accession>
<evidence type="ECO:0000313" key="3">
    <source>
        <dbReference type="EMBL" id="MBO8465915.1"/>
    </source>
</evidence>
<sequence>MMKIRYIVSSILLMVLAVACEKQKLQEEEGNTVPGTDDSTEVVLERIVLSDTSLVLNEGDIRVLSAKTFPEGGSFTLSWSSSDSNVAVVDGYGMVTALSVGDATVTVSCGDIHASCAVTVMGNIPDFPVETVLVPAGTFIMGTPVSEPARGDDELQHEVTISKDFYIGKYEVTNAEYAEFLNDTGVPGTGQFDTGEYGTQQLVLPDEWGVLYEDGRWIPAEDLENSPVVMVTWYGANEYAEWAGGFLPTEAQWEYACRGGQKESLPFGIGDGTVLNATLANFRSNFPYDMERGGQYEDASAYYPARPMEVGSYEPNGYGIYDMHGNVYEWCSDWKDAYPDMPVTDPSGPDSPTSDYTKVLRGGSWFIHGQYCRSGDRDHLFPTGMDIYIGFRVAFHDE</sequence>
<evidence type="ECO:0000259" key="2">
    <source>
        <dbReference type="SMART" id="SM00635"/>
    </source>
</evidence>
<evidence type="ECO:0000256" key="1">
    <source>
        <dbReference type="SAM" id="SignalP"/>
    </source>
</evidence>
<name>A0A9D9I4P8_9BACT</name>
<reference evidence="3" key="2">
    <citation type="journal article" date="2021" name="PeerJ">
        <title>Extensive microbial diversity within the chicken gut microbiome revealed by metagenomics and culture.</title>
        <authorList>
            <person name="Gilroy R."/>
            <person name="Ravi A."/>
            <person name="Getino M."/>
            <person name="Pursley I."/>
            <person name="Horton D.L."/>
            <person name="Alikhan N.F."/>
            <person name="Baker D."/>
            <person name="Gharbi K."/>
            <person name="Hall N."/>
            <person name="Watson M."/>
            <person name="Adriaenssens E.M."/>
            <person name="Foster-Nyarko E."/>
            <person name="Jarju S."/>
            <person name="Secka A."/>
            <person name="Antonio M."/>
            <person name="Oren A."/>
            <person name="Chaudhuri R.R."/>
            <person name="La Ragione R."/>
            <person name="Hildebrand F."/>
            <person name="Pallen M.J."/>
        </authorList>
    </citation>
    <scope>NUCLEOTIDE SEQUENCE</scope>
    <source>
        <strain evidence="3">10037</strain>
    </source>
</reference>
<gene>
    <name evidence="3" type="ORF">IAB93_07980</name>
</gene>
<dbReference type="EMBL" id="JADIME010000084">
    <property type="protein sequence ID" value="MBO8465915.1"/>
    <property type="molecule type" value="Genomic_DNA"/>
</dbReference>
<dbReference type="Pfam" id="PF02368">
    <property type="entry name" value="Big_2"/>
    <property type="match status" value="1"/>
</dbReference>
<dbReference type="AlphaFoldDB" id="A0A9D9I4P8"/>
<dbReference type="InterPro" id="IPR008964">
    <property type="entry name" value="Invasin/intimin_cell_adhesion"/>
</dbReference>
<feature type="domain" description="BIG2" evidence="2">
    <location>
        <begin position="43"/>
        <end position="119"/>
    </location>
</feature>
<dbReference type="Gene3D" id="3.90.1580.10">
    <property type="entry name" value="paralog of FGE (formylglycine-generating enzyme)"/>
    <property type="match status" value="1"/>
</dbReference>
<dbReference type="Proteomes" id="UP000823597">
    <property type="component" value="Unassembled WGS sequence"/>
</dbReference>
<dbReference type="InterPro" id="IPR005532">
    <property type="entry name" value="SUMF_dom"/>
</dbReference>
<dbReference type="PANTHER" id="PTHR23150">
    <property type="entry name" value="SULFATASE MODIFYING FACTOR 1, 2"/>
    <property type="match status" value="1"/>
</dbReference>
<dbReference type="InterPro" id="IPR016187">
    <property type="entry name" value="CTDL_fold"/>
</dbReference>
<feature type="chain" id="PRO_5038626139" evidence="1">
    <location>
        <begin position="20"/>
        <end position="398"/>
    </location>
</feature>
<dbReference type="SUPFAM" id="SSF56436">
    <property type="entry name" value="C-type lectin-like"/>
    <property type="match status" value="1"/>
</dbReference>
<dbReference type="SUPFAM" id="SSF49373">
    <property type="entry name" value="Invasin/intimin cell-adhesion fragments"/>
    <property type="match status" value="1"/>
</dbReference>
<dbReference type="Gene3D" id="2.60.40.1080">
    <property type="match status" value="1"/>
</dbReference>
<dbReference type="PROSITE" id="PS51257">
    <property type="entry name" value="PROKAR_LIPOPROTEIN"/>
    <property type="match status" value="1"/>
</dbReference>
<dbReference type="SMART" id="SM00635">
    <property type="entry name" value="BID_2"/>
    <property type="match status" value="1"/>
</dbReference>
<protein>
    <submittedName>
        <fullName evidence="3">SUMF1/EgtB/PvdO family nonheme iron enzyme</fullName>
    </submittedName>
</protein>
<proteinExistence type="predicted"/>
<dbReference type="InterPro" id="IPR042095">
    <property type="entry name" value="SUMF_sf"/>
</dbReference>
<reference evidence="3" key="1">
    <citation type="submission" date="2020-10" db="EMBL/GenBank/DDBJ databases">
        <authorList>
            <person name="Gilroy R."/>
        </authorList>
    </citation>
    <scope>NUCLEOTIDE SEQUENCE</scope>
    <source>
        <strain evidence="3">10037</strain>
    </source>
</reference>
<organism evidence="3 4">
    <name type="scientific">Candidatus Merdivivens pullistercoris</name>
    <dbReference type="NCBI Taxonomy" id="2840873"/>
    <lineage>
        <taxon>Bacteria</taxon>
        <taxon>Pseudomonadati</taxon>
        <taxon>Bacteroidota</taxon>
        <taxon>Bacteroidia</taxon>
        <taxon>Bacteroidales</taxon>
        <taxon>Muribaculaceae</taxon>
        <taxon>Muribaculaceae incertae sedis</taxon>
        <taxon>Candidatus Merdivivens</taxon>
    </lineage>
</organism>
<keyword evidence="1" id="KW-0732">Signal</keyword>
<evidence type="ECO:0000313" key="4">
    <source>
        <dbReference type="Proteomes" id="UP000823597"/>
    </source>
</evidence>
<dbReference type="GO" id="GO:0120147">
    <property type="term" value="F:formylglycine-generating oxidase activity"/>
    <property type="evidence" value="ECO:0007669"/>
    <property type="project" value="TreeGrafter"/>
</dbReference>
<dbReference type="Pfam" id="PF03781">
    <property type="entry name" value="FGE-sulfatase"/>
    <property type="match status" value="1"/>
</dbReference>
<dbReference type="InterPro" id="IPR003343">
    <property type="entry name" value="Big_2"/>
</dbReference>